<dbReference type="SUPFAM" id="SSF52540">
    <property type="entry name" value="P-loop containing nucleoside triphosphate hydrolases"/>
    <property type="match status" value="1"/>
</dbReference>
<comment type="caution">
    <text evidence="2">The sequence shown here is derived from an EMBL/GenBank/DDBJ whole genome shotgun (WGS) entry which is preliminary data.</text>
</comment>
<dbReference type="PATRIC" id="fig|1329909.3.peg.257"/>
<name>T0HNB8_9SPHN</name>
<sequence>MPLLLCHSPKGGTGTSFIAAHLAMHLASQGHDVVALDFTYQDSLKLFFGLLPAQPLAEFHGSHGSALAVSGVEIFSAHQLAHEPAFIAALQAGRSPFDDGKVYVADVAAGDRNTRDLLLPHAHLRVCTLLPHPISLAALTKVQAGKPTVELSNTAFILNQLDDTHRFSRHAHIFLRELLGDALIGTVRRDEAVNEAAAMFEPISKYAPASAALSDMRAVAKAIAGRADIAQATDQLS</sequence>
<dbReference type="AlphaFoldDB" id="T0HNB8"/>
<keyword evidence="3" id="KW-1185">Reference proteome</keyword>
<dbReference type="EMBL" id="ATHO01000009">
    <property type="protein sequence ID" value="EQB14527.1"/>
    <property type="molecule type" value="Genomic_DNA"/>
</dbReference>
<evidence type="ECO:0000259" key="1">
    <source>
        <dbReference type="Pfam" id="PF01656"/>
    </source>
</evidence>
<accession>T0HNB8</accession>
<dbReference type="InterPro" id="IPR050678">
    <property type="entry name" value="DNA_Partitioning_ATPase"/>
</dbReference>
<dbReference type="InterPro" id="IPR002586">
    <property type="entry name" value="CobQ/CobB/MinD/ParA_Nub-bd_dom"/>
</dbReference>
<feature type="domain" description="CobQ/CobB/MinD/ParA nucleotide binding" evidence="1">
    <location>
        <begin position="8"/>
        <end position="202"/>
    </location>
</feature>
<dbReference type="Proteomes" id="UP000015525">
    <property type="component" value="Unassembled WGS sequence"/>
</dbReference>
<dbReference type="Pfam" id="PF01656">
    <property type="entry name" value="CbiA"/>
    <property type="match status" value="1"/>
</dbReference>
<evidence type="ECO:0000313" key="3">
    <source>
        <dbReference type="Proteomes" id="UP000015525"/>
    </source>
</evidence>
<proteinExistence type="predicted"/>
<reference evidence="2 3" key="1">
    <citation type="journal article" date="2013" name="Genome Announc.">
        <title>Draft Genome Sequence of Sphingobium quisquiliarum Strain P25T, a Novel Hexachlorocyclohexane (HCH)-Degrading Bacterium Isolated from an HCH Dumpsite.</title>
        <authorList>
            <person name="Kumar Singh A."/>
            <person name="Sangwan N."/>
            <person name="Sharma A."/>
            <person name="Gupta V."/>
            <person name="Khurana J.P."/>
            <person name="Lal R."/>
        </authorList>
    </citation>
    <scope>NUCLEOTIDE SEQUENCE [LARGE SCALE GENOMIC DNA]</scope>
    <source>
        <strain evidence="2 3">P25</strain>
    </source>
</reference>
<dbReference type="RefSeq" id="WP_021236612.1">
    <property type="nucleotide sequence ID" value="NZ_ATHO01000009.1"/>
</dbReference>
<dbReference type="InterPro" id="IPR027417">
    <property type="entry name" value="P-loop_NTPase"/>
</dbReference>
<protein>
    <recommendedName>
        <fullName evidence="1">CobQ/CobB/MinD/ParA nucleotide binding domain-containing protein</fullName>
    </recommendedName>
</protein>
<organism evidence="2 3">
    <name type="scientific">Sphingobium quisquiliarum P25</name>
    <dbReference type="NCBI Taxonomy" id="1329909"/>
    <lineage>
        <taxon>Bacteria</taxon>
        <taxon>Pseudomonadati</taxon>
        <taxon>Pseudomonadota</taxon>
        <taxon>Alphaproteobacteria</taxon>
        <taxon>Sphingomonadales</taxon>
        <taxon>Sphingomonadaceae</taxon>
        <taxon>Sphingobium</taxon>
    </lineage>
</organism>
<dbReference type="PANTHER" id="PTHR13696:SF99">
    <property type="entry name" value="COBYRINIC ACID AC-DIAMIDE SYNTHASE"/>
    <property type="match status" value="1"/>
</dbReference>
<evidence type="ECO:0000313" key="2">
    <source>
        <dbReference type="EMBL" id="EQB14527.1"/>
    </source>
</evidence>
<gene>
    <name evidence="2" type="ORF">L288_01405</name>
</gene>
<dbReference type="PANTHER" id="PTHR13696">
    <property type="entry name" value="P-LOOP CONTAINING NUCLEOSIDE TRIPHOSPHATE HYDROLASE"/>
    <property type="match status" value="1"/>
</dbReference>
<dbReference type="Gene3D" id="3.40.50.300">
    <property type="entry name" value="P-loop containing nucleotide triphosphate hydrolases"/>
    <property type="match status" value="1"/>
</dbReference>